<evidence type="ECO:0000313" key="3">
    <source>
        <dbReference type="Proteomes" id="UP000272481"/>
    </source>
</evidence>
<dbReference type="SUPFAM" id="SSF55729">
    <property type="entry name" value="Acyl-CoA N-acyltransferases (Nat)"/>
    <property type="match status" value="1"/>
</dbReference>
<dbReference type="Proteomes" id="UP000272481">
    <property type="component" value="Unassembled WGS sequence"/>
</dbReference>
<dbReference type="CDD" id="cd04301">
    <property type="entry name" value="NAT_SF"/>
    <property type="match status" value="1"/>
</dbReference>
<dbReference type="Gene3D" id="3.40.630.30">
    <property type="match status" value="1"/>
</dbReference>
<feature type="domain" description="N-acetyltransferase" evidence="1">
    <location>
        <begin position="1"/>
        <end position="124"/>
    </location>
</feature>
<evidence type="ECO:0000259" key="1">
    <source>
        <dbReference type="PROSITE" id="PS51186"/>
    </source>
</evidence>
<protein>
    <submittedName>
        <fullName evidence="2">N-acetyltransferase</fullName>
    </submittedName>
</protein>
<dbReference type="EMBL" id="RWGW01000008">
    <property type="protein sequence ID" value="RSK33741.1"/>
    <property type="molecule type" value="Genomic_DNA"/>
</dbReference>
<reference evidence="2 3" key="1">
    <citation type="submission" date="2018-12" db="EMBL/GenBank/DDBJ databases">
        <title>Comparitive functional genomics of dry heat resistant strains isolated from the viking spacecraft.</title>
        <authorList>
            <person name="Seuylemezian A."/>
            <person name="Vaishampayan P."/>
        </authorList>
    </citation>
    <scope>NUCLEOTIDE SEQUENCE [LARGE SCALE GENOMIC DNA]</scope>
    <source>
        <strain evidence="2 3">M6-11</strain>
    </source>
</reference>
<dbReference type="InterPro" id="IPR016181">
    <property type="entry name" value="Acyl_CoA_acyltransferase"/>
</dbReference>
<dbReference type="Pfam" id="PF13508">
    <property type="entry name" value="Acetyltransf_7"/>
    <property type="match status" value="1"/>
</dbReference>
<dbReference type="InterPro" id="IPR000182">
    <property type="entry name" value="GNAT_dom"/>
</dbReference>
<comment type="caution">
    <text evidence="2">The sequence shown here is derived from an EMBL/GenBank/DDBJ whole genome shotgun (WGS) entry which is preliminary data.</text>
</comment>
<organism evidence="2 3">
    <name type="scientific">Bhargavaea beijingensis</name>
    <dbReference type="NCBI Taxonomy" id="426756"/>
    <lineage>
        <taxon>Bacteria</taxon>
        <taxon>Bacillati</taxon>
        <taxon>Bacillota</taxon>
        <taxon>Bacilli</taxon>
        <taxon>Bacillales</taxon>
        <taxon>Caryophanaceae</taxon>
        <taxon>Bhargavaea</taxon>
    </lineage>
</organism>
<sequence>MWKRWHSGYMFRAAEGLSWTSILDDLDAISSSVLQVGSRLADRFGDEYVEGGLILDHLKTKPEYRNRGIGTAFVNQLIKDMTYLGVDLIGLIPGYHGNPSIEQNKLNTRLIAFYRRLGFELVNR</sequence>
<gene>
    <name evidence="2" type="ORF">EJA12_06245</name>
</gene>
<name>A0ABX9ZEH7_9BACL</name>
<proteinExistence type="predicted"/>
<keyword evidence="3" id="KW-1185">Reference proteome</keyword>
<accession>A0ABX9ZEH7</accession>
<dbReference type="PROSITE" id="PS51186">
    <property type="entry name" value="GNAT"/>
    <property type="match status" value="1"/>
</dbReference>
<evidence type="ECO:0000313" key="2">
    <source>
        <dbReference type="EMBL" id="RSK33741.1"/>
    </source>
</evidence>